<gene>
    <name evidence="14" type="ORF">ACFOUP_08580</name>
</gene>
<dbReference type="InterPro" id="IPR000700">
    <property type="entry name" value="PAS-assoc_C"/>
</dbReference>
<comment type="catalytic activity">
    <reaction evidence="1">
        <text>ATP + protein L-histidine = ADP + protein N-phospho-L-histidine.</text>
        <dbReference type="EC" id="2.7.13.3"/>
    </reaction>
</comment>
<organism evidence="14 15">
    <name type="scientific">Belliella kenyensis</name>
    <dbReference type="NCBI Taxonomy" id="1472724"/>
    <lineage>
        <taxon>Bacteria</taxon>
        <taxon>Pseudomonadati</taxon>
        <taxon>Bacteroidota</taxon>
        <taxon>Cytophagia</taxon>
        <taxon>Cytophagales</taxon>
        <taxon>Cyclobacteriaceae</taxon>
        <taxon>Belliella</taxon>
    </lineage>
</organism>
<dbReference type="Pfam" id="PF03924">
    <property type="entry name" value="CHASE"/>
    <property type="match status" value="1"/>
</dbReference>
<dbReference type="InterPro" id="IPR005467">
    <property type="entry name" value="His_kinase_dom"/>
</dbReference>
<dbReference type="Proteomes" id="UP001595766">
    <property type="component" value="Unassembled WGS sequence"/>
</dbReference>
<dbReference type="InterPro" id="IPR006189">
    <property type="entry name" value="CHASE_dom"/>
</dbReference>
<dbReference type="SMART" id="SM00387">
    <property type="entry name" value="HATPase_c"/>
    <property type="match status" value="1"/>
</dbReference>
<keyword evidence="15" id="KW-1185">Reference proteome</keyword>
<keyword evidence="9 10" id="KW-0472">Membrane</keyword>
<dbReference type="InterPro" id="IPR052162">
    <property type="entry name" value="Sensor_kinase/Photoreceptor"/>
</dbReference>
<evidence type="ECO:0000313" key="14">
    <source>
        <dbReference type="EMBL" id="MFC3976428.1"/>
    </source>
</evidence>
<dbReference type="InterPro" id="IPR003661">
    <property type="entry name" value="HisK_dim/P_dom"/>
</dbReference>
<dbReference type="PRINTS" id="PR00344">
    <property type="entry name" value="BCTRLSENSOR"/>
</dbReference>
<dbReference type="InterPro" id="IPR004358">
    <property type="entry name" value="Sig_transdc_His_kin-like_C"/>
</dbReference>
<dbReference type="InterPro" id="IPR036890">
    <property type="entry name" value="HATPase_C_sf"/>
</dbReference>
<dbReference type="InterPro" id="IPR013655">
    <property type="entry name" value="PAS_fold_3"/>
</dbReference>
<evidence type="ECO:0000256" key="1">
    <source>
        <dbReference type="ARBA" id="ARBA00000085"/>
    </source>
</evidence>
<dbReference type="InterPro" id="IPR003594">
    <property type="entry name" value="HATPase_dom"/>
</dbReference>
<dbReference type="PROSITE" id="PS50109">
    <property type="entry name" value="HIS_KIN"/>
    <property type="match status" value="1"/>
</dbReference>
<proteinExistence type="predicted"/>
<keyword evidence="7" id="KW-0418">Kinase</keyword>
<dbReference type="Gene3D" id="3.30.450.20">
    <property type="entry name" value="PAS domain"/>
    <property type="match status" value="1"/>
</dbReference>
<keyword evidence="8 10" id="KW-1133">Transmembrane helix</keyword>
<dbReference type="Gene3D" id="1.10.287.130">
    <property type="match status" value="1"/>
</dbReference>
<dbReference type="SUPFAM" id="SSF55785">
    <property type="entry name" value="PYP-like sensor domain (PAS domain)"/>
    <property type="match status" value="1"/>
</dbReference>
<dbReference type="PANTHER" id="PTHR43304">
    <property type="entry name" value="PHYTOCHROME-LIKE PROTEIN CPH1"/>
    <property type="match status" value="1"/>
</dbReference>
<keyword evidence="4" id="KW-0597">Phosphoprotein</keyword>
<dbReference type="EMBL" id="JBHSAV010000030">
    <property type="protein sequence ID" value="MFC3976428.1"/>
    <property type="molecule type" value="Genomic_DNA"/>
</dbReference>
<dbReference type="InterPro" id="IPR042240">
    <property type="entry name" value="CHASE_sf"/>
</dbReference>
<evidence type="ECO:0000256" key="5">
    <source>
        <dbReference type="ARBA" id="ARBA00022679"/>
    </source>
</evidence>
<dbReference type="SUPFAM" id="SSF47384">
    <property type="entry name" value="Homodimeric domain of signal transducing histidine kinase"/>
    <property type="match status" value="1"/>
</dbReference>
<accession>A0ABV8EM52</accession>
<dbReference type="InterPro" id="IPR036097">
    <property type="entry name" value="HisK_dim/P_sf"/>
</dbReference>
<dbReference type="Gene3D" id="3.30.450.350">
    <property type="entry name" value="CHASE domain"/>
    <property type="match status" value="1"/>
</dbReference>
<protein>
    <recommendedName>
        <fullName evidence="3">histidine kinase</fullName>
        <ecNumber evidence="3">2.7.13.3</ecNumber>
    </recommendedName>
</protein>
<evidence type="ECO:0000313" key="15">
    <source>
        <dbReference type="Proteomes" id="UP001595766"/>
    </source>
</evidence>
<dbReference type="Pfam" id="PF00512">
    <property type="entry name" value="HisKA"/>
    <property type="match status" value="1"/>
</dbReference>
<dbReference type="InterPro" id="IPR035965">
    <property type="entry name" value="PAS-like_dom_sf"/>
</dbReference>
<evidence type="ECO:0000256" key="3">
    <source>
        <dbReference type="ARBA" id="ARBA00012438"/>
    </source>
</evidence>
<comment type="caution">
    <text evidence="14">The sequence shown here is derived from an EMBL/GenBank/DDBJ whole genome shotgun (WGS) entry which is preliminary data.</text>
</comment>
<evidence type="ECO:0000256" key="7">
    <source>
        <dbReference type="ARBA" id="ARBA00022777"/>
    </source>
</evidence>
<feature type="domain" description="Histidine kinase" evidence="11">
    <location>
        <begin position="450"/>
        <end position="664"/>
    </location>
</feature>
<feature type="transmembrane region" description="Helical" evidence="10">
    <location>
        <begin position="15"/>
        <end position="33"/>
    </location>
</feature>
<dbReference type="PANTHER" id="PTHR43304:SF1">
    <property type="entry name" value="PAC DOMAIN-CONTAINING PROTEIN"/>
    <property type="match status" value="1"/>
</dbReference>
<feature type="domain" description="CHASE" evidence="13">
    <location>
        <begin position="111"/>
        <end position="188"/>
    </location>
</feature>
<evidence type="ECO:0000256" key="8">
    <source>
        <dbReference type="ARBA" id="ARBA00022989"/>
    </source>
</evidence>
<dbReference type="CDD" id="cd00082">
    <property type="entry name" value="HisKA"/>
    <property type="match status" value="1"/>
</dbReference>
<dbReference type="GO" id="GO:0005524">
    <property type="term" value="F:ATP binding"/>
    <property type="evidence" value="ECO:0007669"/>
    <property type="project" value="UniProtKB-KW"/>
</dbReference>
<name>A0ABV8EM52_9BACT</name>
<comment type="subcellular location">
    <subcellularLocation>
        <location evidence="2">Membrane</location>
    </subcellularLocation>
</comment>
<dbReference type="SMART" id="SM00388">
    <property type="entry name" value="HisKA"/>
    <property type="match status" value="1"/>
</dbReference>
<evidence type="ECO:0000259" key="11">
    <source>
        <dbReference type="PROSITE" id="PS50109"/>
    </source>
</evidence>
<dbReference type="InterPro" id="IPR000014">
    <property type="entry name" value="PAS"/>
</dbReference>
<feature type="transmembrane region" description="Helical" evidence="10">
    <location>
        <begin position="255"/>
        <end position="274"/>
    </location>
</feature>
<sequence>MKRISKTSLLHKYPIALGIFVFLVISGLQYFTVKDYELKKRNEEQYVNEYSLLIEKQINAALSNSIAITRVLEFLEKKDSVTFDEFVIVSKDFLETNTFIDAIQLVEQGRIKFTYPLEGNEAAIGFDILNDPVAKGGALMTIERKKLYFAGPIHLKQGGLGIIGRRPIFKNDVFWGFAAVIIKLDSFLLAQKFDNPDRSNFYVQLSSINKETGEEEFFLPKSPKSYDGYKKTVFMRDGDWKLSIQLKKSTAFQEVYPFLFIRIFLSIILGYMTYHIARTPSILTKLLEERSREIKESNERFEYVTQATSDGIWDWDLQTGKVYRTPIFERLFGYRLEMYQDSMKFWWSLLELDELKKLQQELNNFFQSNQQNWEAQYKVRTAEGKFAYVLEKGIVIRDKESKPLRLIGAVVDVTESKVAEMKLIHLSEELANRAKKLEVSNEELEQFAYIASHDLQEPLRMVTGFLNRLEMKYSNVLDEKAKEYIYYATDGAKRMRQVILDLLTYSRIGTSTEESKVIVVEQAIREVIKLNKSLIDETSAQISWNELPKIKIQETPFVQLLQNLIGNAIKYRRSELNPEIHIASYENELEWIFEVADNGIGIEEDYLEKIFIIFQKLHPKSEYEGSGIGLAICKKIIDRFGGKIWVESKVNHGSKFIFTIPKKLN</sequence>
<evidence type="ECO:0000259" key="12">
    <source>
        <dbReference type="PROSITE" id="PS50113"/>
    </source>
</evidence>
<evidence type="ECO:0000259" key="13">
    <source>
        <dbReference type="PROSITE" id="PS50839"/>
    </source>
</evidence>
<evidence type="ECO:0000256" key="6">
    <source>
        <dbReference type="ARBA" id="ARBA00022692"/>
    </source>
</evidence>
<evidence type="ECO:0000256" key="2">
    <source>
        <dbReference type="ARBA" id="ARBA00004370"/>
    </source>
</evidence>
<dbReference type="NCBIfam" id="TIGR00229">
    <property type="entry name" value="sensory_box"/>
    <property type="match status" value="1"/>
</dbReference>
<keyword evidence="14" id="KW-0547">Nucleotide-binding</keyword>
<dbReference type="RefSeq" id="WP_241297288.1">
    <property type="nucleotide sequence ID" value="NZ_JAKZGR010000019.1"/>
</dbReference>
<reference evidence="15" key="1">
    <citation type="journal article" date="2019" name="Int. J. Syst. Evol. Microbiol.">
        <title>The Global Catalogue of Microorganisms (GCM) 10K type strain sequencing project: providing services to taxonomists for standard genome sequencing and annotation.</title>
        <authorList>
            <consortium name="The Broad Institute Genomics Platform"/>
            <consortium name="The Broad Institute Genome Sequencing Center for Infectious Disease"/>
            <person name="Wu L."/>
            <person name="Ma J."/>
        </authorList>
    </citation>
    <scope>NUCLEOTIDE SEQUENCE [LARGE SCALE GENOMIC DNA]</scope>
    <source>
        <strain evidence="15">CECT 8551</strain>
    </source>
</reference>
<keyword evidence="14" id="KW-0067">ATP-binding</keyword>
<evidence type="ECO:0000256" key="10">
    <source>
        <dbReference type="SAM" id="Phobius"/>
    </source>
</evidence>
<dbReference type="Pfam" id="PF08447">
    <property type="entry name" value="PAS_3"/>
    <property type="match status" value="1"/>
</dbReference>
<dbReference type="EC" id="2.7.13.3" evidence="3"/>
<dbReference type="PROSITE" id="PS50113">
    <property type="entry name" value="PAC"/>
    <property type="match status" value="1"/>
</dbReference>
<evidence type="ECO:0000256" key="4">
    <source>
        <dbReference type="ARBA" id="ARBA00022553"/>
    </source>
</evidence>
<dbReference type="SUPFAM" id="SSF55874">
    <property type="entry name" value="ATPase domain of HSP90 chaperone/DNA topoisomerase II/histidine kinase"/>
    <property type="match status" value="1"/>
</dbReference>
<dbReference type="PROSITE" id="PS50839">
    <property type="entry name" value="CHASE"/>
    <property type="match status" value="1"/>
</dbReference>
<evidence type="ECO:0000256" key="9">
    <source>
        <dbReference type="ARBA" id="ARBA00023136"/>
    </source>
</evidence>
<keyword evidence="5" id="KW-0808">Transferase</keyword>
<dbReference type="SMART" id="SM01079">
    <property type="entry name" value="CHASE"/>
    <property type="match status" value="1"/>
</dbReference>
<keyword evidence="6 10" id="KW-0812">Transmembrane</keyword>
<dbReference type="Pfam" id="PF02518">
    <property type="entry name" value="HATPase_c"/>
    <property type="match status" value="1"/>
</dbReference>
<dbReference type="Gene3D" id="3.30.565.10">
    <property type="entry name" value="Histidine kinase-like ATPase, C-terminal domain"/>
    <property type="match status" value="1"/>
</dbReference>
<dbReference type="SMART" id="SM00091">
    <property type="entry name" value="PAS"/>
    <property type="match status" value="1"/>
</dbReference>
<feature type="domain" description="PAC" evidence="12">
    <location>
        <begin position="373"/>
        <end position="425"/>
    </location>
</feature>